<dbReference type="PANTHER" id="PTHR13093">
    <property type="entry name" value="ZINC FINGER HIT DOMAIN CONTAINING PROTEIN 1"/>
    <property type="match status" value="1"/>
</dbReference>
<protein>
    <recommendedName>
        <fullName evidence="5">HIT-type domain-containing protein</fullName>
    </recommendedName>
</protein>
<dbReference type="InterPro" id="IPR007529">
    <property type="entry name" value="Znf_HIT"/>
</dbReference>
<dbReference type="AlphaFoldDB" id="A0AB34KQ18"/>
<gene>
    <name evidence="6" type="ORF">WHR41_04398</name>
</gene>
<dbReference type="RefSeq" id="XP_069230333.1">
    <property type="nucleotide sequence ID" value="XM_069373004.1"/>
</dbReference>
<keyword evidence="3" id="KW-0862">Zinc</keyword>
<keyword evidence="7" id="KW-1185">Reference proteome</keyword>
<evidence type="ECO:0000256" key="4">
    <source>
        <dbReference type="SAM" id="MobiDB-lite"/>
    </source>
</evidence>
<feature type="region of interest" description="Disordered" evidence="4">
    <location>
        <begin position="47"/>
        <end position="114"/>
    </location>
</feature>
<dbReference type="InterPro" id="IPR039723">
    <property type="entry name" value="Vps71/ZNHIT1"/>
</dbReference>
<dbReference type="CDD" id="cd21437">
    <property type="entry name" value="zf-HIT_ZNHIT1_like"/>
    <property type="match status" value="1"/>
</dbReference>
<proteinExistence type="predicted"/>
<dbReference type="GO" id="GO:0006338">
    <property type="term" value="P:chromatin remodeling"/>
    <property type="evidence" value="ECO:0007669"/>
    <property type="project" value="InterPro"/>
</dbReference>
<evidence type="ECO:0000256" key="3">
    <source>
        <dbReference type="ARBA" id="ARBA00022833"/>
    </source>
</evidence>
<evidence type="ECO:0000313" key="6">
    <source>
        <dbReference type="EMBL" id="KAL1587228.1"/>
    </source>
</evidence>
<keyword evidence="2" id="KW-0863">Zinc-finger</keyword>
<comment type="caution">
    <text evidence="6">The sequence shown here is derived from an EMBL/GenBank/DDBJ whole genome shotgun (WGS) entry which is preliminary data.</text>
</comment>
<dbReference type="Pfam" id="PF04438">
    <property type="entry name" value="zf-HIT"/>
    <property type="match status" value="1"/>
</dbReference>
<dbReference type="GO" id="GO:0008270">
    <property type="term" value="F:zinc ion binding"/>
    <property type="evidence" value="ECO:0007669"/>
    <property type="project" value="UniProtKB-KW"/>
</dbReference>
<evidence type="ECO:0000256" key="1">
    <source>
        <dbReference type="ARBA" id="ARBA00022723"/>
    </source>
</evidence>
<organism evidence="6 7">
    <name type="scientific">Cladosporium halotolerans</name>
    <dbReference type="NCBI Taxonomy" id="1052096"/>
    <lineage>
        <taxon>Eukaryota</taxon>
        <taxon>Fungi</taxon>
        <taxon>Dikarya</taxon>
        <taxon>Ascomycota</taxon>
        <taxon>Pezizomycotina</taxon>
        <taxon>Dothideomycetes</taxon>
        <taxon>Dothideomycetidae</taxon>
        <taxon>Cladosporiales</taxon>
        <taxon>Cladosporiaceae</taxon>
        <taxon>Cladosporium</taxon>
    </lineage>
</organism>
<evidence type="ECO:0000259" key="5">
    <source>
        <dbReference type="Pfam" id="PF04438"/>
    </source>
</evidence>
<dbReference type="Proteomes" id="UP000803884">
    <property type="component" value="Unassembled WGS sequence"/>
</dbReference>
<dbReference type="GO" id="GO:0005634">
    <property type="term" value="C:nucleus"/>
    <property type="evidence" value="ECO:0007669"/>
    <property type="project" value="UniProtKB-ARBA"/>
</dbReference>
<feature type="compositionally biased region" description="Basic and acidic residues" evidence="4">
    <location>
        <begin position="71"/>
        <end position="88"/>
    </location>
</feature>
<sequence length="283" mass="30762">MAEGPLRFRTPHIEEIPTTHSRHQPGFAWVTVKKDAADPSKAAFEVAGKKRARTTGLGQTEAQREALSARQQREIERRIRDLNSDNARDVNIPIPKQTSGGSGGAKAGKTSNTKKILSSGKEFKHYLDDEEAELARTGKIDGLERDPDAAVAQPVQRATKMPIARRIQREQSSMSGSPGPATLAHGLTLPFEPGAGTGDEEHDFDAVPRLPTMEEMQALVDAPPLTYNAARSAPGPASAPPARVFCQTCGYWGRFKCLKCGERTCSVECEAVHVADRCLKFYA</sequence>
<name>A0AB34KQ18_9PEZI</name>
<evidence type="ECO:0000256" key="2">
    <source>
        <dbReference type="ARBA" id="ARBA00022771"/>
    </source>
</evidence>
<reference evidence="6 7" key="1">
    <citation type="journal article" date="2020" name="Microbiol. Resour. Announc.">
        <title>Draft Genome Sequence of a Cladosporium Species Isolated from the Mesophotic Ascidian Didemnum maculosum.</title>
        <authorList>
            <person name="Gioti A."/>
            <person name="Siaperas R."/>
            <person name="Nikolaivits E."/>
            <person name="Le Goff G."/>
            <person name="Ouazzani J."/>
            <person name="Kotoulas G."/>
            <person name="Topakas E."/>
        </authorList>
    </citation>
    <scope>NUCLEOTIDE SEQUENCE [LARGE SCALE GENOMIC DNA]</scope>
    <source>
        <strain evidence="6 7">TM138-S3</strain>
    </source>
</reference>
<feature type="domain" description="HIT-type" evidence="5">
    <location>
        <begin position="243"/>
        <end position="269"/>
    </location>
</feature>
<dbReference type="EMBL" id="JAAQHG020000011">
    <property type="protein sequence ID" value="KAL1587228.1"/>
    <property type="molecule type" value="Genomic_DNA"/>
</dbReference>
<accession>A0AB34KQ18</accession>
<evidence type="ECO:0000313" key="7">
    <source>
        <dbReference type="Proteomes" id="UP000803884"/>
    </source>
</evidence>
<keyword evidence="1" id="KW-0479">Metal-binding</keyword>
<dbReference type="GeneID" id="96005842"/>